<evidence type="ECO:0000256" key="10">
    <source>
        <dbReference type="RuleBase" id="RU361150"/>
    </source>
</evidence>
<dbReference type="InterPro" id="IPR000827">
    <property type="entry name" value="Chemokine_CC_CS"/>
</dbReference>
<comment type="similarity">
    <text evidence="2 10">Belongs to the intercrine beta (chemokine CC) family.</text>
</comment>
<evidence type="ECO:0000256" key="3">
    <source>
        <dbReference type="ARBA" id="ARBA00022500"/>
    </source>
</evidence>
<organism evidence="12 13">
    <name type="scientific">Emberiza fucata</name>
    <dbReference type="NCBI Taxonomy" id="337179"/>
    <lineage>
        <taxon>Eukaryota</taxon>
        <taxon>Metazoa</taxon>
        <taxon>Chordata</taxon>
        <taxon>Craniata</taxon>
        <taxon>Vertebrata</taxon>
        <taxon>Euteleostomi</taxon>
        <taxon>Archelosauria</taxon>
        <taxon>Archosauria</taxon>
        <taxon>Dinosauria</taxon>
        <taxon>Saurischia</taxon>
        <taxon>Theropoda</taxon>
        <taxon>Coelurosauria</taxon>
        <taxon>Aves</taxon>
        <taxon>Neognathae</taxon>
        <taxon>Neoaves</taxon>
        <taxon>Telluraves</taxon>
        <taxon>Australaves</taxon>
        <taxon>Passeriformes</taxon>
        <taxon>Passeroidea</taxon>
        <taxon>Fringillidae</taxon>
        <taxon>Emberizinae</taxon>
        <taxon>Emberizini</taxon>
        <taxon>Emberiza</taxon>
    </lineage>
</organism>
<dbReference type="Pfam" id="PF00048">
    <property type="entry name" value="IL8"/>
    <property type="match status" value="1"/>
</dbReference>
<dbReference type="PANTHER" id="PTHR12015:SF111">
    <property type="entry name" value="C-C MOTIF CHEMOKINE 17"/>
    <property type="match status" value="1"/>
</dbReference>
<dbReference type="InterPro" id="IPR001811">
    <property type="entry name" value="Chemokine_IL8-like_dom"/>
</dbReference>
<dbReference type="AlphaFoldDB" id="A0A7K4VE58"/>
<keyword evidence="4 10" id="KW-0202">Cytokine</keyword>
<keyword evidence="8" id="KW-0395">Inflammatory response</keyword>
<evidence type="ECO:0000256" key="5">
    <source>
        <dbReference type="ARBA" id="ARBA00022525"/>
    </source>
</evidence>
<comment type="caution">
    <text evidence="12">The sequence shown here is derived from an EMBL/GenBank/DDBJ whole genome shotgun (WGS) entry which is preliminary data.</text>
</comment>
<evidence type="ECO:0000256" key="8">
    <source>
        <dbReference type="ARBA" id="ARBA00023198"/>
    </source>
</evidence>
<feature type="domain" description="Chemokine interleukin-8-like" evidence="11">
    <location>
        <begin position="6"/>
        <end position="64"/>
    </location>
</feature>
<name>A0A7K4VE58_9EMBE</name>
<dbReference type="GO" id="GO:0005615">
    <property type="term" value="C:extracellular space"/>
    <property type="evidence" value="ECO:0007669"/>
    <property type="project" value="UniProtKB-KW"/>
</dbReference>
<dbReference type="SMART" id="SM00199">
    <property type="entry name" value="SCY"/>
    <property type="match status" value="1"/>
</dbReference>
<evidence type="ECO:0000256" key="9">
    <source>
        <dbReference type="ARBA" id="ARBA00046039"/>
    </source>
</evidence>
<protein>
    <recommendedName>
        <fullName evidence="10">C-C motif chemokine</fullName>
    </recommendedName>
</protein>
<evidence type="ECO:0000313" key="12">
    <source>
        <dbReference type="EMBL" id="NWR20799.1"/>
    </source>
</evidence>
<feature type="non-terminal residue" evidence="12">
    <location>
        <position position="1"/>
    </location>
</feature>
<evidence type="ECO:0000256" key="7">
    <source>
        <dbReference type="ARBA" id="ARBA00023157"/>
    </source>
</evidence>
<proteinExistence type="inferred from homology"/>
<comment type="function">
    <text evidence="9">Chemokine, which displays chemotactic activity for T lymphocytes, preferentially Th2 cells, but not monocytes or granulocytes. Therefore plays an important role in a wide range of inflammatory and immunological processes. Acts by binding to CCR4 at T-cell surface. Mediates GM-CSF/CSF2-driven pain and inflammation. In the brain, required to maintain the typical, highly branched morphology of hippocampal microglia under homeostatic conditions. May be important for the appropriate adaptation of microglial morphology and synaptic plasticity to acute lipopolysaccharide (LPS)-induced neuroinflammation. Plays a role in wound healing, mainly by inducing fibroblast migration into the wound.</text>
</comment>
<dbReference type="GO" id="GO:0006954">
    <property type="term" value="P:inflammatory response"/>
    <property type="evidence" value="ECO:0007669"/>
    <property type="project" value="UniProtKB-KW"/>
</dbReference>
<keyword evidence="6" id="KW-0732">Signal</keyword>
<dbReference type="GO" id="GO:0008009">
    <property type="term" value="F:chemokine activity"/>
    <property type="evidence" value="ECO:0007669"/>
    <property type="project" value="InterPro"/>
</dbReference>
<accession>A0A7K4VE58</accession>
<dbReference type="Gene3D" id="2.40.50.40">
    <property type="match status" value="1"/>
</dbReference>
<keyword evidence="7" id="KW-1015">Disulfide bond</keyword>
<dbReference type="PANTHER" id="PTHR12015">
    <property type="entry name" value="SMALL INDUCIBLE CYTOKINE A"/>
    <property type="match status" value="1"/>
</dbReference>
<dbReference type="Proteomes" id="UP000580681">
    <property type="component" value="Unassembled WGS sequence"/>
</dbReference>
<keyword evidence="3 10" id="KW-0145">Chemotaxis</keyword>
<dbReference type="SUPFAM" id="SSF54117">
    <property type="entry name" value="Interleukin 8-like chemokines"/>
    <property type="match status" value="1"/>
</dbReference>
<evidence type="ECO:0000256" key="1">
    <source>
        <dbReference type="ARBA" id="ARBA00004613"/>
    </source>
</evidence>
<reference evidence="12 13" key="1">
    <citation type="submission" date="2019-09" db="EMBL/GenBank/DDBJ databases">
        <title>Bird 10,000 Genomes (B10K) Project - Family phase.</title>
        <authorList>
            <person name="Zhang G."/>
        </authorList>
    </citation>
    <scope>NUCLEOTIDE SEQUENCE [LARGE SCALE GENOMIC DNA]</scope>
    <source>
        <strain evidence="12">B10K-DU-015-11</strain>
        <tissue evidence="12">Mixed tissue sample</tissue>
    </source>
</reference>
<evidence type="ECO:0000256" key="4">
    <source>
        <dbReference type="ARBA" id="ARBA00022514"/>
    </source>
</evidence>
<comment type="subcellular location">
    <subcellularLocation>
        <location evidence="1 10">Secreted</location>
    </subcellularLocation>
</comment>
<evidence type="ECO:0000313" key="13">
    <source>
        <dbReference type="Proteomes" id="UP000580681"/>
    </source>
</evidence>
<dbReference type="GO" id="GO:0006955">
    <property type="term" value="P:immune response"/>
    <property type="evidence" value="ECO:0007669"/>
    <property type="project" value="InterPro"/>
</dbReference>
<gene>
    <name evidence="12" type="primary">Ccl3_1</name>
    <name evidence="12" type="ORF">EMBFUC_R10760</name>
</gene>
<keyword evidence="5 10" id="KW-0964">Secreted</keyword>
<dbReference type="InterPro" id="IPR039809">
    <property type="entry name" value="Chemokine_b/g/d"/>
</dbReference>
<dbReference type="InterPro" id="IPR036048">
    <property type="entry name" value="Interleukin_8-like_sf"/>
</dbReference>
<sequence>AAPYTPAECCFGYVKGVLRLDILLGFNSTTRDCYFPAIVFETKKGAKVCANPEEKWVKRAVRVLQMKKELRV</sequence>
<dbReference type="FunFam" id="2.40.50.40:FF:000012">
    <property type="entry name" value="C-C motif chemokine"/>
    <property type="match status" value="1"/>
</dbReference>
<keyword evidence="13" id="KW-1185">Reference proteome</keyword>
<evidence type="ECO:0000256" key="2">
    <source>
        <dbReference type="ARBA" id="ARBA00010868"/>
    </source>
</evidence>
<dbReference type="PROSITE" id="PS00472">
    <property type="entry name" value="SMALL_CYTOKINES_CC"/>
    <property type="match status" value="1"/>
</dbReference>
<dbReference type="EMBL" id="VYZJ01000562">
    <property type="protein sequence ID" value="NWR20799.1"/>
    <property type="molecule type" value="Genomic_DNA"/>
</dbReference>
<dbReference type="CDD" id="cd00272">
    <property type="entry name" value="Chemokine_CC"/>
    <property type="match status" value="1"/>
</dbReference>
<evidence type="ECO:0000256" key="6">
    <source>
        <dbReference type="ARBA" id="ARBA00022729"/>
    </source>
</evidence>
<evidence type="ECO:0000259" key="11">
    <source>
        <dbReference type="SMART" id="SM00199"/>
    </source>
</evidence>
<feature type="non-terminal residue" evidence="12">
    <location>
        <position position="72"/>
    </location>
</feature>